<name>A0A2A4Z1G0_9PROT</name>
<dbReference type="HAMAP" id="MF_01216">
    <property type="entry name" value="Azoreductase_type1"/>
    <property type="match status" value="1"/>
</dbReference>
<feature type="binding site" evidence="6">
    <location>
        <begin position="93"/>
        <end position="96"/>
    </location>
    <ligand>
        <name>FMN</name>
        <dbReference type="ChEBI" id="CHEBI:58210"/>
    </ligand>
</feature>
<keyword evidence="4 6" id="KW-0520">NAD</keyword>
<dbReference type="InterPro" id="IPR029039">
    <property type="entry name" value="Flavoprotein-like_sf"/>
</dbReference>
<comment type="function">
    <text evidence="6">Also exhibits azoreductase activity. Catalyzes the reductive cleavage of the azo bond in aromatic azo compounds to the corresponding amines.</text>
</comment>
<dbReference type="GO" id="GO:0006777">
    <property type="term" value="P:Mo-molybdopterin cofactor biosynthetic process"/>
    <property type="evidence" value="ECO:0007669"/>
    <property type="project" value="InterPro"/>
</dbReference>
<dbReference type="AlphaFoldDB" id="A0A2A4Z1G0"/>
<dbReference type="Gene3D" id="3.40.50.360">
    <property type="match status" value="1"/>
</dbReference>
<dbReference type="PANTHER" id="PTHR43741:SF2">
    <property type="entry name" value="FMN-DEPENDENT NADH:QUINONE OXIDOREDUCTASE"/>
    <property type="match status" value="1"/>
</dbReference>
<accession>A0A2A4Z1G0</accession>
<dbReference type="SUPFAM" id="SSF52218">
    <property type="entry name" value="Flavoproteins"/>
    <property type="match status" value="1"/>
</dbReference>
<evidence type="ECO:0000256" key="1">
    <source>
        <dbReference type="ARBA" id="ARBA00022630"/>
    </source>
</evidence>
<gene>
    <name evidence="6" type="primary">azoR</name>
    <name evidence="8" type="ORF">COB13_09755</name>
</gene>
<feature type="domain" description="Flavodoxin-like fold" evidence="7">
    <location>
        <begin position="1"/>
        <end position="191"/>
    </location>
</feature>
<evidence type="ECO:0000256" key="6">
    <source>
        <dbReference type="HAMAP-Rule" id="MF_01216"/>
    </source>
</evidence>
<dbReference type="InterPro" id="IPR003680">
    <property type="entry name" value="Flavodoxin_fold"/>
</dbReference>
<feature type="binding site" evidence="6">
    <location>
        <begin position="15"/>
        <end position="17"/>
    </location>
    <ligand>
        <name>FMN</name>
        <dbReference type="ChEBI" id="CHEBI:58210"/>
    </ligand>
</feature>
<dbReference type="InterPro" id="IPR023048">
    <property type="entry name" value="NADH:quinone_OxRdtase_FMN_depd"/>
</dbReference>
<organism evidence="8">
    <name type="scientific">OCS116 cluster bacterium</name>
    <dbReference type="NCBI Taxonomy" id="2030921"/>
    <lineage>
        <taxon>Bacteria</taxon>
        <taxon>Pseudomonadati</taxon>
        <taxon>Pseudomonadota</taxon>
        <taxon>Alphaproteobacteria</taxon>
        <taxon>OCS116 cluster</taxon>
    </lineage>
</organism>
<dbReference type="GO" id="GO:0016652">
    <property type="term" value="F:oxidoreductase activity, acting on NAD(P)H as acceptor"/>
    <property type="evidence" value="ECO:0007669"/>
    <property type="project" value="UniProtKB-UniRule"/>
</dbReference>
<comment type="catalytic activity">
    <reaction evidence="5">
        <text>N,N-dimethyl-1,4-phenylenediamine + anthranilate + 2 NAD(+) = 2-(4-dimethylaminophenyl)diazenylbenzoate + 2 NADH + 2 H(+)</text>
        <dbReference type="Rhea" id="RHEA:55872"/>
        <dbReference type="ChEBI" id="CHEBI:15378"/>
        <dbReference type="ChEBI" id="CHEBI:15783"/>
        <dbReference type="ChEBI" id="CHEBI:16567"/>
        <dbReference type="ChEBI" id="CHEBI:57540"/>
        <dbReference type="ChEBI" id="CHEBI:57945"/>
        <dbReference type="ChEBI" id="CHEBI:71579"/>
        <dbReference type="EC" id="1.7.1.17"/>
    </reaction>
    <physiologicalReaction direction="right-to-left" evidence="5">
        <dbReference type="Rhea" id="RHEA:55874"/>
    </physiologicalReaction>
</comment>
<proteinExistence type="inferred from homology"/>
<dbReference type="PANTHER" id="PTHR43741">
    <property type="entry name" value="FMN-DEPENDENT NADH-AZOREDUCTASE 1"/>
    <property type="match status" value="1"/>
</dbReference>
<comment type="catalytic activity">
    <reaction evidence="6">
        <text>2 a quinone + NADH + H(+) = 2 a 1,4-benzosemiquinone + NAD(+)</text>
        <dbReference type="Rhea" id="RHEA:65952"/>
        <dbReference type="ChEBI" id="CHEBI:15378"/>
        <dbReference type="ChEBI" id="CHEBI:57540"/>
        <dbReference type="ChEBI" id="CHEBI:57945"/>
        <dbReference type="ChEBI" id="CHEBI:132124"/>
        <dbReference type="ChEBI" id="CHEBI:134225"/>
    </reaction>
</comment>
<dbReference type="EC" id="1.7.1.17" evidence="6"/>
<evidence type="ECO:0000259" key="7">
    <source>
        <dbReference type="Pfam" id="PF02525"/>
    </source>
</evidence>
<dbReference type="EMBL" id="NVUS01000011">
    <property type="protein sequence ID" value="PCJ00580.1"/>
    <property type="molecule type" value="Genomic_DNA"/>
</dbReference>
<sequence>MNILLIDSSARVETSDSRKLGERLATRFGEISGATMCRRDVNQGLHLLTEAHLEAYYTPADQRTPAHNELNQVSDVLIDELRACDRLIMTIPMYNFNIPTSLKMWQDIVMREGETFDTTPTGIVGKLMGKKAYIIITTGGTGKNSQDNLLEPLTRLCLSTMGVEDQTYICADNLAFDMENSLKAAQRQIDELEI</sequence>
<dbReference type="PROSITE" id="PS01078">
    <property type="entry name" value="MOCF_BIOSYNTHESIS_1"/>
    <property type="match status" value="1"/>
</dbReference>
<feature type="binding site" evidence="6">
    <location>
        <begin position="137"/>
        <end position="140"/>
    </location>
    <ligand>
        <name>FMN</name>
        <dbReference type="ChEBI" id="CHEBI:58210"/>
    </ligand>
</feature>
<comment type="cofactor">
    <cofactor evidence="6">
        <name>FMN</name>
        <dbReference type="ChEBI" id="CHEBI:58210"/>
    </cofactor>
    <text evidence="6">Binds 1 FMN per subunit.</text>
</comment>
<evidence type="ECO:0000256" key="4">
    <source>
        <dbReference type="ARBA" id="ARBA00023027"/>
    </source>
</evidence>
<dbReference type="GO" id="GO:0010181">
    <property type="term" value="F:FMN binding"/>
    <property type="evidence" value="ECO:0007669"/>
    <property type="project" value="UniProtKB-UniRule"/>
</dbReference>
<dbReference type="GO" id="GO:0016655">
    <property type="term" value="F:oxidoreductase activity, acting on NAD(P)H, quinone or similar compound as acceptor"/>
    <property type="evidence" value="ECO:0007669"/>
    <property type="project" value="InterPro"/>
</dbReference>
<dbReference type="GO" id="GO:0009055">
    <property type="term" value="F:electron transfer activity"/>
    <property type="evidence" value="ECO:0007669"/>
    <property type="project" value="UniProtKB-UniRule"/>
</dbReference>
<dbReference type="InterPro" id="IPR050104">
    <property type="entry name" value="FMN-dep_NADH:Q_OxRdtase_AzoR1"/>
</dbReference>
<evidence type="ECO:0000313" key="8">
    <source>
        <dbReference type="EMBL" id="PCJ00580.1"/>
    </source>
</evidence>
<evidence type="ECO:0000256" key="5">
    <source>
        <dbReference type="ARBA" id="ARBA00048542"/>
    </source>
</evidence>
<keyword evidence="1 6" id="KW-0285">Flavoprotein</keyword>
<reference evidence="8" key="2">
    <citation type="journal article" date="2018" name="ISME J.">
        <title>A dynamic microbial community with high functional redundancy inhabits the cold, oxic subseafloor aquifer.</title>
        <authorList>
            <person name="Tully B.J."/>
            <person name="Wheat C.G."/>
            <person name="Glazer B.T."/>
            <person name="Huber J.A."/>
        </authorList>
    </citation>
    <scope>NUCLEOTIDE SEQUENCE</scope>
    <source>
        <strain evidence="8">NORP83</strain>
    </source>
</reference>
<comment type="subunit">
    <text evidence="6">Homodimer.</text>
</comment>
<keyword evidence="2 6" id="KW-0288">FMN</keyword>
<feature type="binding site" evidence="6">
    <location>
        <position position="9"/>
    </location>
    <ligand>
        <name>FMN</name>
        <dbReference type="ChEBI" id="CHEBI:58210"/>
    </ligand>
</feature>
<protein>
    <recommendedName>
        <fullName evidence="6">FMN dependent NADH:quinone oxidoreductase</fullName>
        <ecNumber evidence="6">1.6.5.-</ecNumber>
    </recommendedName>
    <alternativeName>
        <fullName evidence="6">Azo-dye reductase</fullName>
    </alternativeName>
    <alternativeName>
        <fullName evidence="6">FMN-dependent NADH-azo compound oxidoreductase</fullName>
    </alternativeName>
    <alternativeName>
        <fullName evidence="6">FMN-dependent NADH-azoreductase</fullName>
        <ecNumber evidence="6">1.7.1.17</ecNumber>
    </alternativeName>
</protein>
<keyword evidence="3 6" id="KW-0560">Oxidoreductase</keyword>
<dbReference type="EC" id="1.6.5.-" evidence="6"/>
<dbReference type="InterPro" id="IPR008284">
    <property type="entry name" value="MoCF_biosynth_CS"/>
</dbReference>
<evidence type="ECO:0000256" key="2">
    <source>
        <dbReference type="ARBA" id="ARBA00022643"/>
    </source>
</evidence>
<comment type="similarity">
    <text evidence="6">Belongs to the azoreductase type 1 family.</text>
</comment>
<evidence type="ECO:0000256" key="3">
    <source>
        <dbReference type="ARBA" id="ARBA00023002"/>
    </source>
</evidence>
<comment type="caution">
    <text evidence="8">The sequence shown here is derived from an EMBL/GenBank/DDBJ whole genome shotgun (WGS) entry which is preliminary data.</text>
</comment>
<dbReference type="Pfam" id="PF02525">
    <property type="entry name" value="Flavodoxin_2"/>
    <property type="match status" value="1"/>
</dbReference>
<comment type="function">
    <text evidence="6">Quinone reductase that provides resistance to thiol-specific stress caused by electrophilic quinones.</text>
</comment>
<reference key="1">
    <citation type="submission" date="2017-08" db="EMBL/GenBank/DDBJ databases">
        <title>A dynamic microbial community with high functional redundancy inhabits the cold, oxic subseafloor aquifer.</title>
        <authorList>
            <person name="Tully B.J."/>
            <person name="Wheat C.G."/>
            <person name="Glazer B.T."/>
            <person name="Huber J.A."/>
        </authorList>
    </citation>
    <scope>NUCLEOTIDE SEQUENCE [LARGE SCALE GENOMIC DNA]</scope>
</reference>